<evidence type="ECO:0000256" key="1">
    <source>
        <dbReference type="ARBA" id="ARBA00023002"/>
    </source>
</evidence>
<dbReference type="InterPro" id="IPR002869">
    <property type="entry name" value="Pyrv_flavodox_OxRed_cen"/>
</dbReference>
<protein>
    <submittedName>
        <fullName evidence="3">2-oxoglutarate oxidoreductase</fullName>
    </submittedName>
</protein>
<accession>A0A7J3XXR2</accession>
<gene>
    <name evidence="3" type="ORF">ENM60_00990</name>
</gene>
<dbReference type="InterPro" id="IPR019752">
    <property type="entry name" value="Pyrv/ketoisovalerate_OxRed_cat"/>
</dbReference>
<dbReference type="PANTHER" id="PTHR42730:SF1">
    <property type="entry name" value="2-OXOGLUTARATE SYNTHASE SUBUNIT KORC"/>
    <property type="match status" value="1"/>
</dbReference>
<comment type="caution">
    <text evidence="3">The sequence shown here is derived from an EMBL/GenBank/DDBJ whole genome shotgun (WGS) entry which is preliminary data.</text>
</comment>
<dbReference type="Pfam" id="PF01558">
    <property type="entry name" value="POR"/>
    <property type="match status" value="1"/>
</dbReference>
<dbReference type="AlphaFoldDB" id="A0A7J3XXR2"/>
<dbReference type="PANTHER" id="PTHR42730">
    <property type="entry name" value="2-OXOGLUTARATE SYNTHASE SUBUNIT KORC"/>
    <property type="match status" value="1"/>
</dbReference>
<dbReference type="GO" id="GO:0016903">
    <property type="term" value="F:oxidoreductase activity, acting on the aldehyde or oxo group of donors"/>
    <property type="evidence" value="ECO:0007669"/>
    <property type="project" value="InterPro"/>
</dbReference>
<evidence type="ECO:0000313" key="3">
    <source>
        <dbReference type="EMBL" id="HHP67363.1"/>
    </source>
</evidence>
<feature type="domain" description="Pyruvate/ketoisovalerate oxidoreductase catalytic" evidence="2">
    <location>
        <begin position="22"/>
        <end position="186"/>
    </location>
</feature>
<dbReference type="InterPro" id="IPR052554">
    <property type="entry name" value="2-oxoglutarate_synth_KorC"/>
</dbReference>
<organism evidence="3">
    <name type="scientific">Thermogladius calderae</name>
    <dbReference type="NCBI Taxonomy" id="1200300"/>
    <lineage>
        <taxon>Archaea</taxon>
        <taxon>Thermoproteota</taxon>
        <taxon>Thermoprotei</taxon>
        <taxon>Desulfurococcales</taxon>
        <taxon>Desulfurococcaceae</taxon>
        <taxon>Thermogladius</taxon>
    </lineage>
</organism>
<sequence length="190" mass="21395">MPRSNQEGLTPVRKEILIVGRGGQGVLLLGRLLGLVASRYMNLYTSASEHYTSETRGGESRVDMVIADKLEEVYDFAGVSKPYLIIILYPYNIGEYLRLAREDTYLFIDKTFYQGEASTPARVYALEYTRLAEKMLNDSRVANILLLGHVLRVTGIMPLEYVKAGIGELLNPRYHELNFRALEAGFNLPG</sequence>
<dbReference type="Gene3D" id="3.40.920.10">
    <property type="entry name" value="Pyruvate-ferredoxin oxidoreductase, PFOR, domain III"/>
    <property type="match status" value="1"/>
</dbReference>
<dbReference type="SUPFAM" id="SSF53323">
    <property type="entry name" value="Pyruvate-ferredoxin oxidoreductase, PFOR, domain III"/>
    <property type="match status" value="1"/>
</dbReference>
<keyword evidence="1" id="KW-0560">Oxidoreductase</keyword>
<proteinExistence type="predicted"/>
<dbReference type="EMBL" id="DRYK01000019">
    <property type="protein sequence ID" value="HHP67363.1"/>
    <property type="molecule type" value="Genomic_DNA"/>
</dbReference>
<evidence type="ECO:0000259" key="2">
    <source>
        <dbReference type="Pfam" id="PF01558"/>
    </source>
</evidence>
<reference evidence="3" key="1">
    <citation type="journal article" date="2020" name="mSystems">
        <title>Genome- and Community-Level Interaction Insights into Carbon Utilization and Element Cycling Functions of Hydrothermarchaeota in Hydrothermal Sediment.</title>
        <authorList>
            <person name="Zhou Z."/>
            <person name="Liu Y."/>
            <person name="Xu W."/>
            <person name="Pan J."/>
            <person name="Luo Z.H."/>
            <person name="Li M."/>
        </authorList>
    </citation>
    <scope>NUCLEOTIDE SEQUENCE [LARGE SCALE GENOMIC DNA]</scope>
    <source>
        <strain evidence="3">SpSt-110</strain>
    </source>
</reference>
<name>A0A7J3XXR2_9CREN</name>